<dbReference type="OrthoDB" id="25778at2759"/>
<evidence type="ECO:0000256" key="3">
    <source>
        <dbReference type="ARBA" id="ARBA00012513"/>
    </source>
</evidence>
<dbReference type="Proteomes" id="UP000585474">
    <property type="component" value="Unassembled WGS sequence"/>
</dbReference>
<evidence type="ECO:0000256" key="4">
    <source>
        <dbReference type="ARBA" id="ARBA00022527"/>
    </source>
</evidence>
<keyword evidence="5" id="KW-0808">Transferase</keyword>
<evidence type="ECO:0000256" key="1">
    <source>
        <dbReference type="ARBA" id="ARBA00004329"/>
    </source>
</evidence>
<dbReference type="GO" id="GO:0005524">
    <property type="term" value="F:ATP binding"/>
    <property type="evidence" value="ECO:0007669"/>
    <property type="project" value="UniProtKB-UniRule"/>
</dbReference>
<keyword evidence="6" id="KW-0812">Transmembrane</keyword>
<dbReference type="Pfam" id="PF12490">
    <property type="entry name" value="BCAS3"/>
    <property type="match status" value="1"/>
</dbReference>
<dbReference type="InterPro" id="IPR011009">
    <property type="entry name" value="Kinase-like_dom_sf"/>
</dbReference>
<keyword evidence="14" id="KW-0325">Glycoprotein</keyword>
<dbReference type="InterPro" id="IPR000719">
    <property type="entry name" value="Prot_kinase_dom"/>
</dbReference>
<dbReference type="FunFam" id="2.130.10.10:FF:000782">
    <property type="entry name" value="Autophagy-related protein 18h"/>
    <property type="match status" value="1"/>
</dbReference>
<dbReference type="InterPro" id="IPR045142">
    <property type="entry name" value="BCAS3-like"/>
</dbReference>
<dbReference type="PANTHER" id="PTHR13268">
    <property type="entry name" value="BREAST CARCINOMA AMPLIFIED SEQUENCE 3"/>
    <property type="match status" value="1"/>
</dbReference>
<dbReference type="GO" id="GO:0004674">
    <property type="term" value="F:protein serine/threonine kinase activity"/>
    <property type="evidence" value="ECO:0007669"/>
    <property type="project" value="UniProtKB-KW"/>
</dbReference>
<dbReference type="Pfam" id="PF07714">
    <property type="entry name" value="PK_Tyr_Ser-Thr"/>
    <property type="match status" value="1"/>
</dbReference>
<dbReference type="Gene3D" id="2.130.10.10">
    <property type="entry name" value="YVTN repeat-like/Quinoprotein amine dehydrogenase"/>
    <property type="match status" value="1"/>
</dbReference>
<evidence type="ECO:0000256" key="12">
    <source>
        <dbReference type="ARBA" id="ARBA00023136"/>
    </source>
</evidence>
<dbReference type="PANTHER" id="PTHR13268:SF0">
    <property type="entry name" value="BCAS3 MICROTUBULE ASSOCIATED CELL MIGRATION FACTOR"/>
    <property type="match status" value="1"/>
</dbReference>
<dbReference type="InterPro" id="IPR022175">
    <property type="entry name" value="BCAS3_dom"/>
</dbReference>
<dbReference type="SMART" id="SM00320">
    <property type="entry name" value="WD40"/>
    <property type="match status" value="3"/>
</dbReference>
<feature type="binding site" evidence="17">
    <location>
        <position position="101"/>
    </location>
    <ligand>
        <name>ATP</name>
        <dbReference type="ChEBI" id="CHEBI:30616"/>
    </ligand>
</feature>
<dbReference type="InterPro" id="IPR048382">
    <property type="entry name" value="BCAS3_WD40"/>
</dbReference>
<keyword evidence="11" id="KW-1133">Transmembrane helix</keyword>
<dbReference type="Gene3D" id="1.10.510.10">
    <property type="entry name" value="Transferase(Phosphotransferase) domain 1"/>
    <property type="match status" value="1"/>
</dbReference>
<evidence type="ECO:0000256" key="7">
    <source>
        <dbReference type="ARBA" id="ARBA00022729"/>
    </source>
</evidence>
<evidence type="ECO:0000256" key="5">
    <source>
        <dbReference type="ARBA" id="ARBA00022679"/>
    </source>
</evidence>
<dbReference type="InterPro" id="IPR017441">
    <property type="entry name" value="Protein_kinase_ATP_BS"/>
</dbReference>
<evidence type="ECO:0000256" key="2">
    <source>
        <dbReference type="ARBA" id="ARBA00004479"/>
    </source>
</evidence>
<dbReference type="InterPro" id="IPR036322">
    <property type="entry name" value="WD40_repeat_dom_sf"/>
</dbReference>
<accession>A0A7J0FW57</accession>
<feature type="region of interest" description="Disordered" evidence="18">
    <location>
        <begin position="1438"/>
        <end position="1460"/>
    </location>
</feature>
<dbReference type="Gene3D" id="3.30.200.20">
    <property type="entry name" value="Phosphorylase Kinase, domain 1"/>
    <property type="match status" value="1"/>
</dbReference>
<evidence type="ECO:0000256" key="9">
    <source>
        <dbReference type="ARBA" id="ARBA00022777"/>
    </source>
</evidence>
<evidence type="ECO:0000256" key="11">
    <source>
        <dbReference type="ARBA" id="ARBA00022989"/>
    </source>
</evidence>
<name>A0A7J0FW57_9ERIC</name>
<dbReference type="PROSITE" id="PS50011">
    <property type="entry name" value="PROTEIN_KINASE_DOM"/>
    <property type="match status" value="1"/>
</dbReference>
<sequence length="1460" mass="160311">MCGVQTSWISKSCLDINTRKEFEALIPGDELERRRHKNKRDKKKGLVGLGSFGERTTLVKFTLEQMKAASMNFSRKNLIGKGGYGNVFRGVLANGSQVALKRFKNCAVSEDKSFAHEIEVIASVKHVNLVGLRGYCTETDPLVGHQRIIVCDLMQNGSLYDHLFNFGETNKLTWPIRRKIALGTARGNILLDETFEPKLADFGLAKFTPDGFSHLSTKVAGTVGYVAPEYALYGQLTEKSDVYSFGIVLLEILIGKQAVLAVENGKYLLLTDWAWSLVQKGQPLDVIEKTTPEMAPPEVMEKYVLVAILCAHPLLHVRPTMEQIVKILETEFTVAISIPVRPISLIANANDIERSPIRINLDSMSCADQRLSISGGRALPCSPNHIKREREREREEGTVSAKVKPNSTKIYTNFSPLLSPNFGACFRAPDFRRDPLLNALSDRQFPARVGGEGGRRRRWRSAFHRRCLSGNRGNLSRSLIMKKTLESNKSTTTNGFFPNSLRFISSCLKTVSSNVRSAGASVAGSITDEHRKDQVLWAFFDKVELGPSLIRHVLLLGYSNGFQVLDVEDAPNFSELVSRRDDPVTFLQMQPIPSKSEGQEGFITSHPMLLVVASDETRSSGPIQNARDVLVRDGYVEPQMGNLLNSPTVVRFYSLRSHNYVHVLRFRSTVYMVRCSPRIVAVGLAAQIYCFDALTLESKFSVLTYPVPQLVSPGLVGVNIGYGPMAVGPRWLAYASNNPLSSNTGRLSPQSLSPSPGVSPSTSPGNGSLVARYAMESSKQLASGLMNLGDKGYKTFTKYYHDLLPDGSNSPMSSNSGWKVGRAATQSTETDTAGMVVIRDFVSKSVVSQFRAHTSPISALCFDPSGTLLVTASVHGNNINIFRIMPSQNGSGTRSYDWSSSHVHLYKLHRGMTSAVIQDICFSRYSQWVAIVSSRGTCHIFVLSPFGGETGLQIQNSHVDGPSLIPVLSQPWWSSSSLMMSQQSCPSPPAPITLSVVSRIRLGNSGWLNTVSNAASSAAGKVSVPSGSVAAIFHSSVHHHMQPAPSTVNALEHLLVYSPSGTVIQYELLPSVGGEQVESTSRTGAGPLVQMQEEELRVKFGPVQWWDVCRRVDWLEKEECIYGIDPDGQEVTTMDASDYEDNDTGEKDLVKQHEHSRWYLSNAEVQIPSGKIPVWQKSKICFFRISLLGDEEQNLIKDHIGRETEIEKFSVREVEIKQKDLLPVFDRFHRIHSEWSDDRGLGGGKYSTSSSTAHGGKEKFSEGSSGTPAVVHDLDQADILRPYPHIVLDANENDGVKGKNDAALLSHAVNRRSFNRADLSTSPEPSASGISVFEENYVMTGPSSSKTALSTGKTIAREGHSSSSVVTSEASNASSNCSDLSMNLIDEGPVHEDVQDPIDFGQYFEEGYCKASTHVECTELTEAVTDADSSNSLCDKEKYEEDGDDDDMLGGVFAFSEEGT</sequence>
<dbReference type="GO" id="GO:0000407">
    <property type="term" value="C:phagophore assembly site"/>
    <property type="evidence" value="ECO:0007669"/>
    <property type="project" value="UniProtKB-SubCell"/>
</dbReference>
<keyword evidence="10 17" id="KW-0067">ATP-binding</keyword>
<gene>
    <name evidence="20" type="ORF">Acr_15g0015300</name>
</gene>
<evidence type="ECO:0000259" key="19">
    <source>
        <dbReference type="PROSITE" id="PS50011"/>
    </source>
</evidence>
<keyword evidence="4" id="KW-0723">Serine/threonine-protein kinase</keyword>
<reference evidence="20 21" key="1">
    <citation type="submission" date="2019-07" db="EMBL/GenBank/DDBJ databases">
        <title>De Novo Assembly of kiwifruit Actinidia rufa.</title>
        <authorList>
            <person name="Sugita-Konishi S."/>
            <person name="Sato K."/>
            <person name="Mori E."/>
            <person name="Abe Y."/>
            <person name="Kisaki G."/>
            <person name="Hamano K."/>
            <person name="Suezawa K."/>
            <person name="Otani M."/>
            <person name="Fukuda T."/>
            <person name="Manabe T."/>
            <person name="Gomi K."/>
            <person name="Tabuchi M."/>
            <person name="Akimitsu K."/>
            <person name="Kataoka I."/>
        </authorList>
    </citation>
    <scope>NUCLEOTIDE SEQUENCE [LARGE SCALE GENOMIC DNA]</scope>
    <source>
        <strain evidence="21">cv. Fuchu</strain>
    </source>
</reference>
<evidence type="ECO:0000256" key="15">
    <source>
        <dbReference type="ARBA" id="ARBA00047899"/>
    </source>
</evidence>
<feature type="region of interest" description="Disordered" evidence="18">
    <location>
        <begin position="1239"/>
        <end position="1268"/>
    </location>
</feature>
<protein>
    <recommendedName>
        <fullName evidence="3">non-specific serine/threonine protein kinase</fullName>
        <ecNumber evidence="3">2.7.11.1</ecNumber>
    </recommendedName>
</protein>
<dbReference type="InterPro" id="IPR001245">
    <property type="entry name" value="Ser-Thr/Tyr_kinase_cat_dom"/>
</dbReference>
<evidence type="ECO:0000256" key="8">
    <source>
        <dbReference type="ARBA" id="ARBA00022741"/>
    </source>
</evidence>
<evidence type="ECO:0000256" key="10">
    <source>
        <dbReference type="ARBA" id="ARBA00022840"/>
    </source>
</evidence>
<dbReference type="InterPro" id="IPR015943">
    <property type="entry name" value="WD40/YVTN_repeat-like_dom_sf"/>
</dbReference>
<feature type="compositionally biased region" description="Low complexity" evidence="18">
    <location>
        <begin position="748"/>
        <end position="765"/>
    </location>
</feature>
<comment type="catalytic activity">
    <reaction evidence="15">
        <text>L-threonyl-[protein] + ATP = O-phospho-L-threonyl-[protein] + ADP + H(+)</text>
        <dbReference type="Rhea" id="RHEA:46608"/>
        <dbReference type="Rhea" id="RHEA-COMP:11060"/>
        <dbReference type="Rhea" id="RHEA-COMP:11605"/>
        <dbReference type="ChEBI" id="CHEBI:15378"/>
        <dbReference type="ChEBI" id="CHEBI:30013"/>
        <dbReference type="ChEBI" id="CHEBI:30616"/>
        <dbReference type="ChEBI" id="CHEBI:61977"/>
        <dbReference type="ChEBI" id="CHEBI:456216"/>
        <dbReference type="EC" id="2.7.11.1"/>
    </reaction>
</comment>
<keyword evidence="9" id="KW-0418">Kinase</keyword>
<keyword evidence="21" id="KW-1185">Reference proteome</keyword>
<evidence type="ECO:0000313" key="21">
    <source>
        <dbReference type="Proteomes" id="UP000585474"/>
    </source>
</evidence>
<keyword evidence="13" id="KW-0675">Receptor</keyword>
<evidence type="ECO:0000256" key="13">
    <source>
        <dbReference type="ARBA" id="ARBA00023170"/>
    </source>
</evidence>
<keyword evidence="7" id="KW-0732">Signal</keyword>
<keyword evidence="12" id="KW-0472">Membrane</keyword>
<dbReference type="Pfam" id="PF21034">
    <property type="entry name" value="BCAS3_WD40"/>
    <property type="match status" value="1"/>
</dbReference>
<dbReference type="SUPFAM" id="SSF50978">
    <property type="entry name" value="WD40 repeat-like"/>
    <property type="match status" value="1"/>
</dbReference>
<organism evidence="20 21">
    <name type="scientific">Actinidia rufa</name>
    <dbReference type="NCBI Taxonomy" id="165716"/>
    <lineage>
        <taxon>Eukaryota</taxon>
        <taxon>Viridiplantae</taxon>
        <taxon>Streptophyta</taxon>
        <taxon>Embryophyta</taxon>
        <taxon>Tracheophyta</taxon>
        <taxon>Spermatophyta</taxon>
        <taxon>Magnoliopsida</taxon>
        <taxon>eudicotyledons</taxon>
        <taxon>Gunneridae</taxon>
        <taxon>Pentapetalae</taxon>
        <taxon>asterids</taxon>
        <taxon>Ericales</taxon>
        <taxon>Actinidiaceae</taxon>
        <taxon>Actinidia</taxon>
    </lineage>
</organism>
<evidence type="ECO:0000256" key="18">
    <source>
        <dbReference type="SAM" id="MobiDB-lite"/>
    </source>
</evidence>
<dbReference type="InterPro" id="IPR001680">
    <property type="entry name" value="WD40_rpt"/>
</dbReference>
<comment type="catalytic activity">
    <reaction evidence="16">
        <text>L-seryl-[protein] + ATP = O-phospho-L-seryl-[protein] + ADP + H(+)</text>
        <dbReference type="Rhea" id="RHEA:17989"/>
        <dbReference type="Rhea" id="RHEA-COMP:9863"/>
        <dbReference type="Rhea" id="RHEA-COMP:11604"/>
        <dbReference type="ChEBI" id="CHEBI:15378"/>
        <dbReference type="ChEBI" id="CHEBI:29999"/>
        <dbReference type="ChEBI" id="CHEBI:30616"/>
        <dbReference type="ChEBI" id="CHEBI:83421"/>
        <dbReference type="ChEBI" id="CHEBI:456216"/>
        <dbReference type="EC" id="2.7.11.1"/>
    </reaction>
</comment>
<keyword evidence="8 17" id="KW-0547">Nucleotide-binding</keyword>
<dbReference type="GO" id="GO:0016020">
    <property type="term" value="C:membrane"/>
    <property type="evidence" value="ECO:0007669"/>
    <property type="project" value="UniProtKB-SubCell"/>
</dbReference>
<feature type="domain" description="Protein kinase" evidence="19">
    <location>
        <begin position="73"/>
        <end position="333"/>
    </location>
</feature>
<dbReference type="GO" id="GO:0006914">
    <property type="term" value="P:autophagy"/>
    <property type="evidence" value="ECO:0007669"/>
    <property type="project" value="InterPro"/>
</dbReference>
<evidence type="ECO:0000256" key="14">
    <source>
        <dbReference type="ARBA" id="ARBA00023180"/>
    </source>
</evidence>
<feature type="region of interest" description="Disordered" evidence="18">
    <location>
        <begin position="743"/>
        <end position="765"/>
    </location>
</feature>
<evidence type="ECO:0000256" key="16">
    <source>
        <dbReference type="ARBA" id="ARBA00048679"/>
    </source>
</evidence>
<comment type="subcellular location">
    <subcellularLocation>
        <location evidence="2">Membrane</location>
        <topology evidence="2">Single-pass type I membrane protein</topology>
    </subcellularLocation>
    <subcellularLocation>
        <location evidence="1">Preautophagosomal structure</location>
    </subcellularLocation>
</comment>
<dbReference type="EC" id="2.7.11.1" evidence="3"/>
<dbReference type="PROSITE" id="PS00107">
    <property type="entry name" value="PROTEIN_KINASE_ATP"/>
    <property type="match status" value="1"/>
</dbReference>
<evidence type="ECO:0000313" key="20">
    <source>
        <dbReference type="EMBL" id="GFZ02922.1"/>
    </source>
</evidence>
<dbReference type="EMBL" id="BJWL01000015">
    <property type="protein sequence ID" value="GFZ02922.1"/>
    <property type="molecule type" value="Genomic_DNA"/>
</dbReference>
<evidence type="ECO:0000256" key="17">
    <source>
        <dbReference type="PROSITE-ProRule" id="PRU10141"/>
    </source>
</evidence>
<dbReference type="FunFam" id="1.10.510.10:FF:000287">
    <property type="entry name" value="probable LRR receptor-like serine/threonine-protein kinase RKF3"/>
    <property type="match status" value="1"/>
</dbReference>
<proteinExistence type="predicted"/>
<dbReference type="GO" id="GO:0042594">
    <property type="term" value="P:response to starvation"/>
    <property type="evidence" value="ECO:0007669"/>
    <property type="project" value="TreeGrafter"/>
</dbReference>
<comment type="caution">
    <text evidence="20">The sequence shown here is derived from an EMBL/GenBank/DDBJ whole genome shotgun (WGS) entry which is preliminary data.</text>
</comment>
<dbReference type="SUPFAM" id="SSF56112">
    <property type="entry name" value="Protein kinase-like (PK-like)"/>
    <property type="match status" value="1"/>
</dbReference>
<evidence type="ECO:0000256" key="6">
    <source>
        <dbReference type="ARBA" id="ARBA00022692"/>
    </source>
</evidence>